<comment type="catalytic activity">
    <reaction evidence="9">
        <text>UTP + H2O = UMP + diphosphate + H(+)</text>
        <dbReference type="Rhea" id="RHEA:29395"/>
        <dbReference type="ChEBI" id="CHEBI:15377"/>
        <dbReference type="ChEBI" id="CHEBI:15378"/>
        <dbReference type="ChEBI" id="CHEBI:33019"/>
        <dbReference type="ChEBI" id="CHEBI:46398"/>
        <dbReference type="ChEBI" id="CHEBI:57865"/>
        <dbReference type="EC" id="3.6.1.9"/>
    </reaction>
</comment>
<dbReference type="InterPro" id="IPR003697">
    <property type="entry name" value="Maf-like"/>
</dbReference>
<keyword evidence="11" id="KW-1185">Reference proteome</keyword>
<keyword evidence="3 9" id="KW-0963">Cytoplasm</keyword>
<accession>K0NKZ9</accession>
<dbReference type="FunFam" id="3.90.950.10:FF:000005">
    <property type="entry name" value="7-methyl-GTP pyrophosphatase"/>
    <property type="match status" value="1"/>
</dbReference>
<dbReference type="OrthoDB" id="9807767at2"/>
<comment type="similarity">
    <text evidence="8">Belongs to the Maf family. YceF subfamily.</text>
</comment>
<dbReference type="KEGG" id="dto:TOL2_C24420"/>
<dbReference type="PATRIC" id="fig|651182.5.peg.2884"/>
<dbReference type="HOGENOM" id="CLU_040416_0_0_7"/>
<evidence type="ECO:0000256" key="1">
    <source>
        <dbReference type="ARBA" id="ARBA00001968"/>
    </source>
</evidence>
<comment type="subcellular location">
    <subcellularLocation>
        <location evidence="2 9">Cytoplasm</location>
    </subcellularLocation>
</comment>
<comment type="catalytic activity">
    <reaction evidence="6">
        <text>N(7)-methyl-GTP + H2O = N(7)-methyl-GMP + diphosphate + H(+)</text>
        <dbReference type="Rhea" id="RHEA:58744"/>
        <dbReference type="ChEBI" id="CHEBI:15377"/>
        <dbReference type="ChEBI" id="CHEBI:15378"/>
        <dbReference type="ChEBI" id="CHEBI:33019"/>
        <dbReference type="ChEBI" id="CHEBI:58285"/>
        <dbReference type="ChEBI" id="CHEBI:87133"/>
    </reaction>
</comment>
<dbReference type="InterPro" id="IPR029001">
    <property type="entry name" value="ITPase-like_fam"/>
</dbReference>
<evidence type="ECO:0000256" key="7">
    <source>
        <dbReference type="ARBA" id="ARBA00053369"/>
    </source>
</evidence>
<evidence type="ECO:0000256" key="4">
    <source>
        <dbReference type="ARBA" id="ARBA00022801"/>
    </source>
</evidence>
<feature type="site" description="Important for substrate specificity" evidence="9">
    <location>
        <position position="17"/>
    </location>
</feature>
<feature type="site" description="Important for substrate specificity" evidence="9">
    <location>
        <position position="159"/>
    </location>
</feature>
<dbReference type="HAMAP" id="MF_00528">
    <property type="entry name" value="Maf"/>
    <property type="match status" value="1"/>
</dbReference>
<comment type="cofactor">
    <cofactor evidence="1 9">
        <name>a divalent metal cation</name>
        <dbReference type="ChEBI" id="CHEBI:60240"/>
    </cofactor>
</comment>
<name>K0NKZ9_DESTT</name>
<dbReference type="PANTHER" id="PTHR43213">
    <property type="entry name" value="BIFUNCTIONAL DTTP/UTP PYROPHOSPHATASE/METHYLTRANSFERASE PROTEIN-RELATED"/>
    <property type="match status" value="1"/>
</dbReference>
<comment type="similarity">
    <text evidence="9">Belongs to the Maf family. YhdE subfamily.</text>
</comment>
<evidence type="ECO:0000256" key="5">
    <source>
        <dbReference type="ARBA" id="ARBA00023080"/>
    </source>
</evidence>
<dbReference type="PIRSF" id="PIRSF006305">
    <property type="entry name" value="Maf"/>
    <property type="match status" value="1"/>
</dbReference>
<keyword evidence="4 9" id="KW-0378">Hydrolase</keyword>
<dbReference type="Gene3D" id="3.90.950.10">
    <property type="match status" value="1"/>
</dbReference>
<dbReference type="CDD" id="cd00555">
    <property type="entry name" value="Maf"/>
    <property type="match status" value="1"/>
</dbReference>
<protein>
    <recommendedName>
        <fullName evidence="9">dTTP/UTP pyrophosphatase</fullName>
        <shortName evidence="9">dTTPase/UTPase</shortName>
        <ecNumber evidence="9">3.6.1.9</ecNumber>
    </recommendedName>
    <alternativeName>
        <fullName evidence="9">Nucleoside triphosphate pyrophosphatase</fullName>
    </alternativeName>
    <alternativeName>
        <fullName evidence="9">Nucleotide pyrophosphatase</fullName>
        <shortName evidence="9">Nucleotide PPase</shortName>
    </alternativeName>
</protein>
<comment type="catalytic activity">
    <reaction evidence="9">
        <text>dTTP + H2O = dTMP + diphosphate + H(+)</text>
        <dbReference type="Rhea" id="RHEA:28534"/>
        <dbReference type="ChEBI" id="CHEBI:15377"/>
        <dbReference type="ChEBI" id="CHEBI:15378"/>
        <dbReference type="ChEBI" id="CHEBI:33019"/>
        <dbReference type="ChEBI" id="CHEBI:37568"/>
        <dbReference type="ChEBI" id="CHEBI:63528"/>
        <dbReference type="EC" id="3.6.1.9"/>
    </reaction>
</comment>
<evidence type="ECO:0000256" key="6">
    <source>
        <dbReference type="ARBA" id="ARBA00050213"/>
    </source>
</evidence>
<evidence type="ECO:0000256" key="2">
    <source>
        <dbReference type="ARBA" id="ARBA00004496"/>
    </source>
</evidence>
<feature type="site" description="Important for substrate specificity" evidence="9">
    <location>
        <position position="75"/>
    </location>
</feature>
<evidence type="ECO:0000256" key="8">
    <source>
        <dbReference type="ARBA" id="ARBA00060749"/>
    </source>
</evidence>
<dbReference type="EC" id="3.6.1.9" evidence="9"/>
<dbReference type="PANTHER" id="PTHR43213:SF5">
    <property type="entry name" value="BIFUNCTIONAL DTTP_UTP PYROPHOSPHATASE_METHYLTRANSFERASE PROTEIN-RELATED"/>
    <property type="match status" value="1"/>
</dbReference>
<sequence length="196" mass="22026">MKSINTEKIILASGSPRRKELLEQVGINIEISVSTIDEETVSIKKPEDYVKELSFLKAEDTSLLYPESWVLGADTIVVVDNQILGKPQSKPDAIDMLTKLNNREHSVYTGFCLIHQKKRSIIKKCVETKVYFKHLSDQEIQWYVNTGEPFDKAGAYGIQAIGAILVKQIKGSYSNVVGLPVCEVVETLMHLNIIQF</sequence>
<dbReference type="RefSeq" id="WP_014957909.1">
    <property type="nucleotide sequence ID" value="NC_018645.1"/>
</dbReference>
<dbReference type="GO" id="GO:0009117">
    <property type="term" value="P:nucleotide metabolic process"/>
    <property type="evidence" value="ECO:0007669"/>
    <property type="project" value="UniProtKB-KW"/>
</dbReference>
<dbReference type="SUPFAM" id="SSF52972">
    <property type="entry name" value="ITPase-like"/>
    <property type="match status" value="1"/>
</dbReference>
<dbReference type="AlphaFoldDB" id="K0NKZ9"/>
<gene>
    <name evidence="10" type="primary">maf</name>
    <name evidence="10" type="ordered locus">TOL2_C24420</name>
</gene>
<feature type="active site" description="Proton acceptor" evidence="9">
    <location>
        <position position="74"/>
    </location>
</feature>
<dbReference type="Proteomes" id="UP000007347">
    <property type="component" value="Chromosome"/>
</dbReference>
<comment type="function">
    <text evidence="9">Nucleoside triphosphate pyrophosphatase that hydrolyzes dTTP and UTP. May have a dual role in cell division arrest and in preventing the incorporation of modified nucleotides into cellular nucleic acids.</text>
</comment>
<dbReference type="GO" id="GO:0036218">
    <property type="term" value="F:dTTP diphosphatase activity"/>
    <property type="evidence" value="ECO:0007669"/>
    <property type="project" value="RHEA"/>
</dbReference>
<reference evidence="10 11" key="1">
    <citation type="journal article" date="2013" name="Environ. Microbiol.">
        <title>Complete genome, catabolic sub-proteomes and key-metabolites of Desulfobacula toluolica Tol2, a marine, aromatic compound-degrading, sulfate-reducing bacterium.</title>
        <authorList>
            <person name="Wohlbrand L."/>
            <person name="Jacob J.H."/>
            <person name="Kube M."/>
            <person name="Mussmann M."/>
            <person name="Jarling R."/>
            <person name="Beck A."/>
            <person name="Amann R."/>
            <person name="Wilkes H."/>
            <person name="Reinhardt R."/>
            <person name="Rabus R."/>
        </authorList>
    </citation>
    <scope>NUCLEOTIDE SEQUENCE [LARGE SCALE GENOMIC DNA]</scope>
    <source>
        <strain evidence="11">DSM 7467 / Tol2</strain>
    </source>
</reference>
<keyword evidence="5 9" id="KW-0546">Nucleotide metabolism</keyword>
<dbReference type="GO" id="GO:0005737">
    <property type="term" value="C:cytoplasm"/>
    <property type="evidence" value="ECO:0007669"/>
    <property type="project" value="UniProtKB-SubCell"/>
</dbReference>
<evidence type="ECO:0000313" key="10">
    <source>
        <dbReference type="EMBL" id="CCK80603.1"/>
    </source>
</evidence>
<comment type="caution">
    <text evidence="9">Lacks conserved residue(s) required for the propagation of feature annotation.</text>
</comment>
<dbReference type="EMBL" id="FO203503">
    <property type="protein sequence ID" value="CCK80603.1"/>
    <property type="molecule type" value="Genomic_DNA"/>
</dbReference>
<comment type="function">
    <text evidence="7">Nucleoside triphosphate pyrophosphatase that hydrolyzes 7-methyl-GTP (m(7)GTP). May have a dual role in cell division arrest and in preventing the incorporation of modified nucleotides into cellular nucleic acids.</text>
</comment>
<dbReference type="GO" id="GO:0036221">
    <property type="term" value="F:UTP diphosphatase activity"/>
    <property type="evidence" value="ECO:0007669"/>
    <property type="project" value="RHEA"/>
</dbReference>
<dbReference type="NCBIfam" id="TIGR00172">
    <property type="entry name" value="maf"/>
    <property type="match status" value="1"/>
</dbReference>
<proteinExistence type="inferred from homology"/>
<dbReference type="Pfam" id="PF02545">
    <property type="entry name" value="Maf"/>
    <property type="match status" value="1"/>
</dbReference>
<evidence type="ECO:0000313" key="11">
    <source>
        <dbReference type="Proteomes" id="UP000007347"/>
    </source>
</evidence>
<dbReference type="STRING" id="651182.TOL2_C24420"/>
<organism evidence="10 11">
    <name type="scientific">Desulfobacula toluolica (strain DSM 7467 / Tol2)</name>
    <dbReference type="NCBI Taxonomy" id="651182"/>
    <lineage>
        <taxon>Bacteria</taxon>
        <taxon>Pseudomonadati</taxon>
        <taxon>Thermodesulfobacteriota</taxon>
        <taxon>Desulfobacteria</taxon>
        <taxon>Desulfobacterales</taxon>
        <taxon>Desulfobacteraceae</taxon>
        <taxon>Desulfobacula</taxon>
    </lineage>
</organism>
<evidence type="ECO:0000256" key="9">
    <source>
        <dbReference type="HAMAP-Rule" id="MF_00528"/>
    </source>
</evidence>
<evidence type="ECO:0000256" key="3">
    <source>
        <dbReference type="ARBA" id="ARBA00022490"/>
    </source>
</evidence>